<dbReference type="EMBL" id="BAABBX010000015">
    <property type="protein sequence ID" value="GAA4190646.1"/>
    <property type="molecule type" value="Genomic_DNA"/>
</dbReference>
<dbReference type="GO" id="GO:0016787">
    <property type="term" value="F:hydrolase activity"/>
    <property type="evidence" value="ECO:0007669"/>
    <property type="project" value="UniProtKB-KW"/>
</dbReference>
<comment type="caution">
    <text evidence="3">The sequence shown here is derived from an EMBL/GenBank/DDBJ whole genome shotgun (WGS) entry which is preliminary data.</text>
</comment>
<sequence length="498" mass="51880">MSSTELPDLPFLDAAVGELFAPRIADGVAPGSVVAVFDRSGELVRSWGFGLDRLDEGGAAPDADTAFRVASCTKSFTAAATLLLRDRGALVLDQPITDFVPEFRFSDGFPEAPSLRQLLSMSGGLATDDPWADRQEGLSEVEFRAVLAAGTPRDSTPGTTFRYSNLGYALLGQAIAQASGSTFIDFVTAELLAPLGLTATGFTVAGRSGRTAVGHRRDAHGAWHALPYSGPGAFSPIGGVVTTARDLARWAAWLARALEGTQPRGEATRRAAQAASETKGAPEGVEVLRAASRRELQQVQRTIPTARAGVEEHGYGFGLMVEKGTAIGHTVGHSGGYPGFSAHVRWNAPGGFGVVAFENATYAGVSVPVTALVDLLIAEGGVTAPRPEPWPETVALARAADRLIDAWAADAPSEALAEEILSANVAADVPIAERAELVRGLGIVAAGEEPRLEASASPASVSWLREAADGPVRVRISLAPVAPARIQTLAIARENPGE</sequence>
<evidence type="ECO:0000256" key="1">
    <source>
        <dbReference type="SAM" id="MobiDB-lite"/>
    </source>
</evidence>
<reference evidence="4" key="1">
    <citation type="journal article" date="2019" name="Int. J. Syst. Evol. Microbiol.">
        <title>The Global Catalogue of Microorganisms (GCM) 10K type strain sequencing project: providing services to taxonomists for standard genome sequencing and annotation.</title>
        <authorList>
            <consortium name="The Broad Institute Genomics Platform"/>
            <consortium name="The Broad Institute Genome Sequencing Center for Infectious Disease"/>
            <person name="Wu L."/>
            <person name="Ma J."/>
        </authorList>
    </citation>
    <scope>NUCLEOTIDE SEQUENCE [LARGE SCALE GENOMIC DNA]</scope>
    <source>
        <strain evidence="4">JCM 17593</strain>
    </source>
</reference>
<feature type="domain" description="Beta-lactamase-related" evidence="2">
    <location>
        <begin position="19"/>
        <end position="377"/>
    </location>
</feature>
<keyword evidence="3" id="KW-0378">Hydrolase</keyword>
<dbReference type="InterPro" id="IPR012338">
    <property type="entry name" value="Beta-lactam/transpept-like"/>
</dbReference>
<name>A0ABP8AUQ3_9MICO</name>
<dbReference type="RefSeq" id="WP_344776474.1">
    <property type="nucleotide sequence ID" value="NZ_BAABBX010000015.1"/>
</dbReference>
<protein>
    <submittedName>
        <fullName evidence="3">Serine hydrolase domain-containing protein</fullName>
    </submittedName>
</protein>
<evidence type="ECO:0000313" key="3">
    <source>
        <dbReference type="EMBL" id="GAA4190646.1"/>
    </source>
</evidence>
<dbReference type="PANTHER" id="PTHR46825:SF9">
    <property type="entry name" value="BETA-LACTAMASE-RELATED DOMAIN-CONTAINING PROTEIN"/>
    <property type="match status" value="1"/>
</dbReference>
<dbReference type="InterPro" id="IPR050491">
    <property type="entry name" value="AmpC-like"/>
</dbReference>
<keyword evidence="4" id="KW-1185">Reference proteome</keyword>
<dbReference type="Pfam" id="PF00144">
    <property type="entry name" value="Beta-lactamase"/>
    <property type="match status" value="1"/>
</dbReference>
<dbReference type="Gene3D" id="3.40.710.10">
    <property type="entry name" value="DD-peptidase/beta-lactamase superfamily"/>
    <property type="match status" value="1"/>
</dbReference>
<dbReference type="SUPFAM" id="SSF56601">
    <property type="entry name" value="beta-lactamase/transpeptidase-like"/>
    <property type="match status" value="1"/>
</dbReference>
<gene>
    <name evidence="3" type="ORF">GCM10022288_20270</name>
</gene>
<accession>A0ABP8AUQ3</accession>
<evidence type="ECO:0000259" key="2">
    <source>
        <dbReference type="Pfam" id="PF00144"/>
    </source>
</evidence>
<organism evidence="3 4">
    <name type="scientific">Gryllotalpicola kribbensis</name>
    <dbReference type="NCBI Taxonomy" id="993084"/>
    <lineage>
        <taxon>Bacteria</taxon>
        <taxon>Bacillati</taxon>
        <taxon>Actinomycetota</taxon>
        <taxon>Actinomycetes</taxon>
        <taxon>Micrococcales</taxon>
        <taxon>Microbacteriaceae</taxon>
        <taxon>Gryllotalpicola</taxon>
    </lineage>
</organism>
<dbReference type="Proteomes" id="UP001500213">
    <property type="component" value="Unassembled WGS sequence"/>
</dbReference>
<feature type="region of interest" description="Disordered" evidence="1">
    <location>
        <begin position="262"/>
        <end position="282"/>
    </location>
</feature>
<dbReference type="PANTHER" id="PTHR46825">
    <property type="entry name" value="D-ALANYL-D-ALANINE-CARBOXYPEPTIDASE/ENDOPEPTIDASE AMPH"/>
    <property type="match status" value="1"/>
</dbReference>
<proteinExistence type="predicted"/>
<evidence type="ECO:0000313" key="4">
    <source>
        <dbReference type="Proteomes" id="UP001500213"/>
    </source>
</evidence>
<dbReference type="InterPro" id="IPR001466">
    <property type="entry name" value="Beta-lactam-related"/>
</dbReference>